<dbReference type="AlphaFoldDB" id="A0A6G0TMV3"/>
<dbReference type="Proteomes" id="UP000475862">
    <property type="component" value="Unassembled WGS sequence"/>
</dbReference>
<gene>
    <name evidence="1" type="ORF">AGLY_007733</name>
</gene>
<sequence length="210" mass="25010">MYKATPIKQYTSAKTVPKYVTASAIRMVKRVILCCIVGHYNGCIKFLNPIIGIIVPSYNFEITIRLTYEELCIKFSIKQSPTVNLKMCLVYDESIFIVDVYYETTARCFERPCKQLQGKFMKNLVFDFLTLYRNTNYDFSTTKLLAHFRDFDIFPNIFFLSLKNKILRKIEDFSCIIYTKKKLKYFENLTYLRRLIFELQPYKRIDLVEN</sequence>
<accession>A0A6G0TMV3</accession>
<evidence type="ECO:0000313" key="1">
    <source>
        <dbReference type="EMBL" id="KAE9535832.1"/>
    </source>
</evidence>
<organism evidence="1 2">
    <name type="scientific">Aphis glycines</name>
    <name type="common">Soybean aphid</name>
    <dbReference type="NCBI Taxonomy" id="307491"/>
    <lineage>
        <taxon>Eukaryota</taxon>
        <taxon>Metazoa</taxon>
        <taxon>Ecdysozoa</taxon>
        <taxon>Arthropoda</taxon>
        <taxon>Hexapoda</taxon>
        <taxon>Insecta</taxon>
        <taxon>Pterygota</taxon>
        <taxon>Neoptera</taxon>
        <taxon>Paraneoptera</taxon>
        <taxon>Hemiptera</taxon>
        <taxon>Sternorrhyncha</taxon>
        <taxon>Aphidomorpha</taxon>
        <taxon>Aphidoidea</taxon>
        <taxon>Aphididae</taxon>
        <taxon>Aphidini</taxon>
        <taxon>Aphis</taxon>
        <taxon>Aphis</taxon>
    </lineage>
</organism>
<proteinExistence type="predicted"/>
<comment type="caution">
    <text evidence="1">The sequence shown here is derived from an EMBL/GenBank/DDBJ whole genome shotgun (WGS) entry which is preliminary data.</text>
</comment>
<evidence type="ECO:0000313" key="2">
    <source>
        <dbReference type="Proteomes" id="UP000475862"/>
    </source>
</evidence>
<name>A0A6G0TMV3_APHGL</name>
<reference evidence="1 2" key="1">
    <citation type="submission" date="2019-08" db="EMBL/GenBank/DDBJ databases">
        <title>The genome of the soybean aphid Biotype 1, its phylome, world population structure and adaptation to the North American continent.</title>
        <authorList>
            <person name="Giordano R."/>
            <person name="Donthu R.K."/>
            <person name="Hernandez A.G."/>
            <person name="Wright C.L."/>
            <person name="Zimin A.V."/>
        </authorList>
    </citation>
    <scope>NUCLEOTIDE SEQUENCE [LARGE SCALE GENOMIC DNA]</scope>
    <source>
        <tissue evidence="1">Whole aphids</tissue>
    </source>
</reference>
<dbReference type="EMBL" id="VYZN01000025">
    <property type="protein sequence ID" value="KAE9535832.1"/>
    <property type="molecule type" value="Genomic_DNA"/>
</dbReference>
<protein>
    <submittedName>
        <fullName evidence="1">Uncharacterized protein</fullName>
    </submittedName>
</protein>
<keyword evidence="2" id="KW-1185">Reference proteome</keyword>